<evidence type="ECO:0008006" key="9">
    <source>
        <dbReference type="Google" id="ProtNLM"/>
    </source>
</evidence>
<dbReference type="InterPro" id="IPR036521">
    <property type="entry name" value="SRP19-like_sf"/>
</dbReference>
<evidence type="ECO:0000256" key="1">
    <source>
        <dbReference type="ARBA" id="ARBA00004496"/>
    </source>
</evidence>
<evidence type="ECO:0000313" key="8">
    <source>
        <dbReference type="EMBL" id="JAI67917.1"/>
    </source>
</evidence>
<evidence type="ECO:0000256" key="6">
    <source>
        <dbReference type="ARBA" id="ARBA00045518"/>
    </source>
</evidence>
<dbReference type="GO" id="GO:0006617">
    <property type="term" value="P:SRP-dependent cotranslational protein targeting to membrane, signal sequence recognition"/>
    <property type="evidence" value="ECO:0007669"/>
    <property type="project" value="TreeGrafter"/>
</dbReference>
<dbReference type="Pfam" id="PF01922">
    <property type="entry name" value="SRP19"/>
    <property type="match status" value="1"/>
</dbReference>
<evidence type="ECO:0000256" key="3">
    <source>
        <dbReference type="ARBA" id="ARBA00022490"/>
    </source>
</evidence>
<name>A0A0P4X281_SCYOL</name>
<dbReference type="GO" id="GO:0008312">
    <property type="term" value="F:7S RNA binding"/>
    <property type="evidence" value="ECO:0007669"/>
    <property type="project" value="InterPro"/>
</dbReference>
<keyword evidence="5" id="KW-0687">Ribonucleoprotein</keyword>
<evidence type="ECO:0000256" key="4">
    <source>
        <dbReference type="ARBA" id="ARBA00023135"/>
    </source>
</evidence>
<dbReference type="SUPFAM" id="SSF69695">
    <property type="entry name" value="SRP19"/>
    <property type="match status" value="1"/>
</dbReference>
<comment type="subcellular location">
    <subcellularLocation>
        <location evidence="1">Cytoplasm</location>
    </subcellularLocation>
</comment>
<proteinExistence type="inferred from homology"/>
<evidence type="ECO:0000256" key="5">
    <source>
        <dbReference type="ARBA" id="ARBA00023274"/>
    </source>
</evidence>
<dbReference type="InterPro" id="IPR002778">
    <property type="entry name" value="Signal_recog_particle_SRP19"/>
</dbReference>
<dbReference type="Gene3D" id="3.30.56.30">
    <property type="entry name" value="Signal recognition particle, SRP19-like subunit"/>
    <property type="match status" value="1"/>
</dbReference>
<keyword evidence="4" id="KW-0733">Signal recognition particle</keyword>
<dbReference type="PANTHER" id="PTHR17453">
    <property type="entry name" value="SIGNAL RECOGNITION PARTICLE 19 KD PROTEIN"/>
    <property type="match status" value="1"/>
</dbReference>
<reference evidence="8" key="1">
    <citation type="submission" date="2015-09" db="EMBL/GenBank/DDBJ databases">
        <title>Scylla olivacea transcriptome.</title>
        <authorList>
            <person name="Ikhwanuddin M."/>
        </authorList>
    </citation>
    <scope>NUCLEOTIDE SEQUENCE</scope>
</reference>
<sequence>MAATAARPVPDGYERWACLYPAYINKDKSRAEGRRIPKNKAVSSPTCKEMLDVLSTTGLQVRGERKIYCREKSKEPPFWGRVRVQLKTPAGEAVNPKFRTREDVMLYAAEKIPQLKTRTNPKHGQDGGQQQGKQGKGKKKK</sequence>
<organism evidence="8">
    <name type="scientific">Scylla olivacea</name>
    <name type="common">Orange mud crab</name>
    <name type="synonym">Cancer olivacea</name>
    <dbReference type="NCBI Taxonomy" id="85551"/>
    <lineage>
        <taxon>Eukaryota</taxon>
        <taxon>Metazoa</taxon>
        <taxon>Ecdysozoa</taxon>
        <taxon>Arthropoda</taxon>
        <taxon>Crustacea</taxon>
        <taxon>Multicrustacea</taxon>
        <taxon>Malacostraca</taxon>
        <taxon>Eumalacostraca</taxon>
        <taxon>Eucarida</taxon>
        <taxon>Decapoda</taxon>
        <taxon>Pleocyemata</taxon>
        <taxon>Brachyura</taxon>
        <taxon>Eubrachyura</taxon>
        <taxon>Portunoidea</taxon>
        <taxon>Portunidae</taxon>
        <taxon>Portuninae</taxon>
        <taxon>Scylla</taxon>
    </lineage>
</organism>
<evidence type="ECO:0000256" key="7">
    <source>
        <dbReference type="SAM" id="MobiDB-lite"/>
    </source>
</evidence>
<comment type="similarity">
    <text evidence="2">Belongs to the SRP19 family.</text>
</comment>
<evidence type="ECO:0000256" key="2">
    <source>
        <dbReference type="ARBA" id="ARBA00008910"/>
    </source>
</evidence>
<dbReference type="AlphaFoldDB" id="A0A0P4X281"/>
<dbReference type="PANTHER" id="PTHR17453:SF0">
    <property type="entry name" value="SIGNAL RECOGNITION PARTICLE 19 KDA PROTEIN"/>
    <property type="match status" value="1"/>
</dbReference>
<keyword evidence="3" id="KW-0963">Cytoplasm</keyword>
<accession>A0A0P4X281</accession>
<dbReference type="GO" id="GO:0005786">
    <property type="term" value="C:signal recognition particle, endoplasmic reticulum targeting"/>
    <property type="evidence" value="ECO:0007669"/>
    <property type="project" value="UniProtKB-KW"/>
</dbReference>
<dbReference type="EMBL" id="GDRN01010128">
    <property type="protein sequence ID" value="JAI67917.1"/>
    <property type="molecule type" value="Transcribed_RNA"/>
</dbReference>
<comment type="function">
    <text evidence="6">Component of the signal recognition particle (SRP) complex, a ribonucleoprotein complex that mediates the cotranslational targeting of secretory and membrane proteins to the endoplasmic reticulum (ER). Binds directly to 7SL RNA. Mediates binding of SRP54 to the SRP complex.</text>
</comment>
<protein>
    <recommendedName>
        <fullName evidence="9">Signal recognition particle 19 kDa protein</fullName>
    </recommendedName>
</protein>
<feature type="region of interest" description="Disordered" evidence="7">
    <location>
        <begin position="112"/>
        <end position="141"/>
    </location>
</feature>